<comment type="caution">
    <text evidence="1">The sequence shown here is derived from an EMBL/GenBank/DDBJ whole genome shotgun (WGS) entry which is preliminary data.</text>
</comment>
<evidence type="ECO:0000313" key="1">
    <source>
        <dbReference type="EMBL" id="GFQ80100.1"/>
    </source>
</evidence>
<sequence length="150" mass="16713">MNKGQLHHLSKVRRLGDCSVPHWSSANLTFTCTLGFNQLVVNYTANVTYDNMQLVFYPTTSITESSIMIQVTTSPNENIPSLRLLIVNNVGKMYVTTKMISVGDVSQMVGPPIRDAIIKTCTIEIHKALTGRFKEALSYSIYKTPVPFAK</sequence>
<dbReference type="OrthoDB" id="6428476at2759"/>
<protein>
    <submittedName>
        <fullName evidence="1">Uncharacterized protein</fullName>
    </submittedName>
</protein>
<gene>
    <name evidence="1" type="primary">NCL1_21790</name>
    <name evidence="1" type="ORF">TNCT_266901</name>
</gene>
<evidence type="ECO:0000313" key="2">
    <source>
        <dbReference type="Proteomes" id="UP000887116"/>
    </source>
</evidence>
<reference evidence="1" key="1">
    <citation type="submission" date="2020-07" db="EMBL/GenBank/DDBJ databases">
        <title>Multicomponent nature underlies the extraordinary mechanical properties of spider dragline silk.</title>
        <authorList>
            <person name="Kono N."/>
            <person name="Nakamura H."/>
            <person name="Mori M."/>
            <person name="Yoshida Y."/>
            <person name="Ohtoshi R."/>
            <person name="Malay A.D."/>
            <person name="Moran D.A.P."/>
            <person name="Tomita M."/>
            <person name="Numata K."/>
            <person name="Arakawa K."/>
        </authorList>
    </citation>
    <scope>NUCLEOTIDE SEQUENCE</scope>
</reference>
<keyword evidence="2" id="KW-1185">Reference proteome</keyword>
<dbReference type="Gene3D" id="3.15.10.50">
    <property type="match status" value="1"/>
</dbReference>
<proteinExistence type="predicted"/>
<organism evidence="1 2">
    <name type="scientific">Trichonephila clavata</name>
    <name type="common">Joro spider</name>
    <name type="synonym">Nephila clavata</name>
    <dbReference type="NCBI Taxonomy" id="2740835"/>
    <lineage>
        <taxon>Eukaryota</taxon>
        <taxon>Metazoa</taxon>
        <taxon>Ecdysozoa</taxon>
        <taxon>Arthropoda</taxon>
        <taxon>Chelicerata</taxon>
        <taxon>Arachnida</taxon>
        <taxon>Araneae</taxon>
        <taxon>Araneomorphae</taxon>
        <taxon>Entelegynae</taxon>
        <taxon>Araneoidea</taxon>
        <taxon>Nephilidae</taxon>
        <taxon>Trichonephila</taxon>
    </lineage>
</organism>
<dbReference type="InterPro" id="IPR038602">
    <property type="entry name" value="Mite_allergen_7_sf"/>
</dbReference>
<dbReference type="Proteomes" id="UP000887116">
    <property type="component" value="Unassembled WGS sequence"/>
</dbReference>
<name>A0A8X6IN04_TRICU</name>
<dbReference type="EMBL" id="BMAO01012260">
    <property type="protein sequence ID" value="GFQ80100.1"/>
    <property type="molecule type" value="Genomic_DNA"/>
</dbReference>
<dbReference type="AlphaFoldDB" id="A0A8X6IN04"/>
<accession>A0A8X6IN04</accession>